<protein>
    <submittedName>
        <fullName evidence="1">Uncharacterized protein</fullName>
    </submittedName>
</protein>
<dbReference type="EMBL" id="AP025739">
    <property type="protein sequence ID" value="BDI33428.1"/>
    <property type="molecule type" value="Genomic_DNA"/>
</dbReference>
<evidence type="ECO:0000313" key="2">
    <source>
        <dbReference type="Proteomes" id="UP000287394"/>
    </source>
</evidence>
<dbReference type="KEGG" id="ccot:CCAX7_54790"/>
<organism evidence="1 2">
    <name type="scientific">Capsulimonas corticalis</name>
    <dbReference type="NCBI Taxonomy" id="2219043"/>
    <lineage>
        <taxon>Bacteria</taxon>
        <taxon>Bacillati</taxon>
        <taxon>Armatimonadota</taxon>
        <taxon>Armatimonadia</taxon>
        <taxon>Capsulimonadales</taxon>
        <taxon>Capsulimonadaceae</taxon>
        <taxon>Capsulimonas</taxon>
    </lineage>
</organism>
<gene>
    <name evidence="1" type="ORF">CCAX7_54790</name>
</gene>
<evidence type="ECO:0000313" key="1">
    <source>
        <dbReference type="EMBL" id="BDI33428.1"/>
    </source>
</evidence>
<proteinExistence type="predicted"/>
<keyword evidence="2" id="KW-1185">Reference proteome</keyword>
<sequence length="116" mass="12821">MNARTLHAITALGALAGVMPRRLLIDQPRSYNKVSTRLVRRMPSQNKWPFTGATGFSLESLRGAHAKRLSRQVRNLRHAARGGYGKLDQRTDAQKRQDAEGFYGYGVNPLVAAGSD</sequence>
<dbReference type="AlphaFoldDB" id="A0A402D5Q7"/>
<name>A0A402D5Q7_9BACT</name>
<dbReference type="RefSeq" id="WP_125206357.1">
    <property type="nucleotide sequence ID" value="NZ_AP025739.1"/>
</dbReference>
<accession>A0A402D5Q7</accession>
<reference evidence="1 2" key="1">
    <citation type="journal article" date="2019" name="Int. J. Syst. Evol. Microbiol.">
        <title>Capsulimonas corticalis gen. nov., sp. nov., an aerobic capsulated bacterium, of a novel bacterial order, Capsulimonadales ord. nov., of the class Armatimonadia of the phylum Armatimonadetes.</title>
        <authorList>
            <person name="Li J."/>
            <person name="Kudo C."/>
            <person name="Tonouchi A."/>
        </authorList>
    </citation>
    <scope>NUCLEOTIDE SEQUENCE [LARGE SCALE GENOMIC DNA]</scope>
    <source>
        <strain evidence="1 2">AX-7</strain>
    </source>
</reference>
<dbReference type="Proteomes" id="UP000287394">
    <property type="component" value="Chromosome"/>
</dbReference>